<organism evidence="1">
    <name type="scientific">marine sediment metagenome</name>
    <dbReference type="NCBI Taxonomy" id="412755"/>
    <lineage>
        <taxon>unclassified sequences</taxon>
        <taxon>metagenomes</taxon>
        <taxon>ecological metagenomes</taxon>
    </lineage>
</organism>
<protein>
    <submittedName>
        <fullName evidence="1">Uncharacterized protein</fullName>
    </submittedName>
</protein>
<gene>
    <name evidence="1" type="ORF">LCGC14_2953700</name>
</gene>
<reference evidence="1" key="1">
    <citation type="journal article" date="2015" name="Nature">
        <title>Complex archaea that bridge the gap between prokaryotes and eukaryotes.</title>
        <authorList>
            <person name="Spang A."/>
            <person name="Saw J.H."/>
            <person name="Jorgensen S.L."/>
            <person name="Zaremba-Niedzwiedzka K."/>
            <person name="Martijn J."/>
            <person name="Lind A.E."/>
            <person name="van Eijk R."/>
            <person name="Schleper C."/>
            <person name="Guy L."/>
            <person name="Ettema T.J."/>
        </authorList>
    </citation>
    <scope>NUCLEOTIDE SEQUENCE</scope>
</reference>
<comment type="caution">
    <text evidence="1">The sequence shown here is derived from an EMBL/GenBank/DDBJ whole genome shotgun (WGS) entry which is preliminary data.</text>
</comment>
<dbReference type="EMBL" id="LAZR01059591">
    <property type="protein sequence ID" value="KKK67476.1"/>
    <property type="molecule type" value="Genomic_DNA"/>
</dbReference>
<name>A0A0F9A5N5_9ZZZZ</name>
<feature type="non-terminal residue" evidence="1">
    <location>
        <position position="1"/>
    </location>
</feature>
<dbReference type="AlphaFoldDB" id="A0A0F9A5N5"/>
<evidence type="ECO:0000313" key="1">
    <source>
        <dbReference type="EMBL" id="KKK67476.1"/>
    </source>
</evidence>
<sequence length="71" mass="8274">IKLNDIMAGKEPDVFLKPNDVLAVGTYWAAPFMAVWRNAFRMTYGFGFIYDRNFSREDFEIPLFSPSKGFR</sequence>
<proteinExistence type="predicted"/>
<accession>A0A0F9A5N5</accession>